<dbReference type="KEGG" id="plv:ERIC2_c26650"/>
<name>V9WBF9_9BACL</name>
<proteinExistence type="predicted"/>
<gene>
    <name evidence="1" type="ORF">ERIC2_c26650</name>
</gene>
<dbReference type="EMBL" id="CP003355">
    <property type="protein sequence ID" value="AHD06452.1"/>
    <property type="molecule type" value="Genomic_DNA"/>
</dbReference>
<sequence>MYRCLSSASDSIKPVLTRLCGYHANISSFICRLNISLNTRFCVLRSLFVRLSMHKRCMKRRTMRDRSDKEGAHPQGPLSRGCVLCQKNPRIKNNVWVCPSRQRLCTGWGGDA</sequence>
<accession>V9WBF9</accession>
<reference evidence="1 2" key="1">
    <citation type="journal article" date="2014" name="PLoS ONE">
        <title>How to Kill the Honey Bee Larva: Genomic Potential and Virulence Mechanisms of Paenibacillus larvae.</title>
        <authorList>
            <person name="Djukic M."/>
            <person name="Brzuszkiewicz E."/>
            <person name="Funfhaus A."/>
            <person name="Voss J."/>
            <person name="Gollnow K."/>
            <person name="Poppinga L."/>
            <person name="Liesegang H."/>
            <person name="Garcia-Gonzalez E."/>
            <person name="Genersch E."/>
            <person name="Daniel R."/>
        </authorList>
    </citation>
    <scope>NUCLEOTIDE SEQUENCE [LARGE SCALE GENOMIC DNA]</scope>
    <source>
        <strain evidence="1 2">DSM 25430</strain>
    </source>
</reference>
<dbReference type="HOGENOM" id="CLU_2143362_0_0_9"/>
<evidence type="ECO:0000313" key="2">
    <source>
        <dbReference type="Proteomes" id="UP000029431"/>
    </source>
</evidence>
<organism evidence="1 2">
    <name type="scientific">Paenibacillus larvae subsp. larvae DSM 25430</name>
    <dbReference type="NCBI Taxonomy" id="697284"/>
    <lineage>
        <taxon>Bacteria</taxon>
        <taxon>Bacillati</taxon>
        <taxon>Bacillota</taxon>
        <taxon>Bacilli</taxon>
        <taxon>Bacillales</taxon>
        <taxon>Paenibacillaceae</taxon>
        <taxon>Paenibacillus</taxon>
    </lineage>
</organism>
<evidence type="ECO:0000313" key="1">
    <source>
        <dbReference type="EMBL" id="AHD06452.1"/>
    </source>
</evidence>
<protein>
    <submittedName>
        <fullName evidence="1">Uncharacterized protein</fullName>
    </submittedName>
</protein>
<dbReference type="AlphaFoldDB" id="V9WBF9"/>
<keyword evidence="2" id="KW-1185">Reference proteome</keyword>
<dbReference type="Proteomes" id="UP000029431">
    <property type="component" value="Chromosome"/>
</dbReference>